<dbReference type="PANTHER" id="PTHR34584">
    <property type="entry name" value="NA(+)/H(+) ANTIPORTER SUBUNIT E1"/>
    <property type="match status" value="1"/>
</dbReference>
<dbReference type="EMBL" id="CP013189">
    <property type="protein sequence ID" value="ALO45037.1"/>
    <property type="molecule type" value="Genomic_DNA"/>
</dbReference>
<dbReference type="InterPro" id="IPR002758">
    <property type="entry name" value="Cation_antiport_E"/>
</dbReference>
<dbReference type="PANTHER" id="PTHR34584:SF1">
    <property type="entry name" value="NA(+)_H(+) ANTIPORTER SUBUNIT E1"/>
    <property type="match status" value="1"/>
</dbReference>
<evidence type="ECO:0000256" key="5">
    <source>
        <dbReference type="ARBA" id="ARBA00022989"/>
    </source>
</evidence>
<keyword evidence="3" id="KW-1003">Cell membrane</keyword>
<reference evidence="8 9" key="1">
    <citation type="submission" date="2015-11" db="EMBL/GenBank/DDBJ databases">
        <authorList>
            <person name="Zhang Y."/>
            <person name="Guo Z."/>
        </authorList>
    </citation>
    <scope>NUCLEOTIDE SEQUENCE [LARGE SCALE GENOMIC DNA]</scope>
    <source>
        <strain evidence="8 9">KCTC 32221</strain>
    </source>
</reference>
<organism evidence="8 9">
    <name type="scientific">Pseudohongiella spirulinae</name>
    <dbReference type="NCBI Taxonomy" id="1249552"/>
    <lineage>
        <taxon>Bacteria</taxon>
        <taxon>Pseudomonadati</taxon>
        <taxon>Pseudomonadota</taxon>
        <taxon>Gammaproteobacteria</taxon>
        <taxon>Pseudomonadales</taxon>
        <taxon>Pseudohongiellaceae</taxon>
        <taxon>Pseudohongiella</taxon>
    </lineage>
</organism>
<evidence type="ECO:0000256" key="7">
    <source>
        <dbReference type="SAM" id="Phobius"/>
    </source>
</evidence>
<keyword evidence="5 7" id="KW-1133">Transmembrane helix</keyword>
<sequence length="159" mass="17585">MTEFASSAKLLITGAIFAMLWAIVSRNQGWWMGGAIVLAALALSFRVGLPSFRLRPQFLPGFILYFLSRQFVGGLDVARRTVSATPTKHAGWVDYPLSSATERPRVLLSAMIGLLPGTLGARITDDKLLIHTLDTTLDWQQETAQLEQRLLKLLGEDDQ</sequence>
<evidence type="ECO:0000256" key="6">
    <source>
        <dbReference type="ARBA" id="ARBA00023136"/>
    </source>
</evidence>
<keyword evidence="4 7" id="KW-0812">Transmembrane</keyword>
<dbReference type="KEGG" id="pspi:PS2015_347"/>
<evidence type="ECO:0000313" key="8">
    <source>
        <dbReference type="EMBL" id="ALO45037.1"/>
    </source>
</evidence>
<dbReference type="STRING" id="1249552.PS2015_347"/>
<feature type="transmembrane region" description="Helical" evidence="7">
    <location>
        <begin position="30"/>
        <end position="49"/>
    </location>
</feature>
<evidence type="ECO:0000256" key="3">
    <source>
        <dbReference type="ARBA" id="ARBA00022475"/>
    </source>
</evidence>
<evidence type="ECO:0000313" key="9">
    <source>
        <dbReference type="Proteomes" id="UP000065641"/>
    </source>
</evidence>
<evidence type="ECO:0000256" key="4">
    <source>
        <dbReference type="ARBA" id="ARBA00022692"/>
    </source>
</evidence>
<dbReference type="GO" id="GO:0005886">
    <property type="term" value="C:plasma membrane"/>
    <property type="evidence" value="ECO:0007669"/>
    <property type="project" value="UniProtKB-SubCell"/>
</dbReference>
<accession>A0A0S2K9N0</accession>
<keyword evidence="6 7" id="KW-0472">Membrane</keyword>
<dbReference type="AlphaFoldDB" id="A0A0S2K9N0"/>
<protein>
    <submittedName>
        <fullName evidence="8">Multisubunit Na+/H+ antiporter, MnhE subunit</fullName>
    </submittedName>
</protein>
<name>A0A0S2K9N0_9GAMM</name>
<dbReference type="Proteomes" id="UP000065641">
    <property type="component" value="Chromosome"/>
</dbReference>
<dbReference type="GO" id="GO:0008324">
    <property type="term" value="F:monoatomic cation transmembrane transporter activity"/>
    <property type="evidence" value="ECO:0007669"/>
    <property type="project" value="InterPro"/>
</dbReference>
<proteinExistence type="inferred from homology"/>
<keyword evidence="9" id="KW-1185">Reference proteome</keyword>
<comment type="similarity">
    <text evidence="2">Belongs to the CPA3 antiporters (TC 2.A.63) subunit E family.</text>
</comment>
<dbReference type="RefSeq" id="WP_058020546.1">
    <property type="nucleotide sequence ID" value="NZ_CP013189.1"/>
</dbReference>
<comment type="subcellular location">
    <subcellularLocation>
        <location evidence="1">Cell membrane</location>
        <topology evidence="1">Multi-pass membrane protein</topology>
    </subcellularLocation>
</comment>
<evidence type="ECO:0000256" key="2">
    <source>
        <dbReference type="ARBA" id="ARBA00006228"/>
    </source>
</evidence>
<evidence type="ECO:0000256" key="1">
    <source>
        <dbReference type="ARBA" id="ARBA00004651"/>
    </source>
</evidence>
<dbReference type="Pfam" id="PF01899">
    <property type="entry name" value="MNHE"/>
    <property type="match status" value="1"/>
</dbReference>
<feature type="transmembrane region" description="Helical" evidence="7">
    <location>
        <begin position="7"/>
        <end position="24"/>
    </location>
</feature>
<gene>
    <name evidence="8" type="ORF">PS2015_347</name>
</gene>